<dbReference type="Proteomes" id="UP000449193">
    <property type="component" value="Unassembled WGS sequence"/>
</dbReference>
<proteinExistence type="predicted"/>
<dbReference type="Pfam" id="PF13565">
    <property type="entry name" value="HTH_32"/>
    <property type="match status" value="1"/>
</dbReference>
<dbReference type="EMBL" id="WMZU01000087">
    <property type="protein sequence ID" value="MTS29410.1"/>
    <property type="molecule type" value="Genomic_DNA"/>
</dbReference>
<sequence length="165" mass="18547">MNHKYIVTLTEEERQELRALVQKGQTQGYRIKHAQILLKLDERPENQGWTYEKIKAAYHATPHTISQIAKRFVTGGVEAALGRKEQANRHKKIDGRVEAHIIAIACSQAPEGRERWTLQLIADELVRLGVVGSISDTAVMETLKKTNLSPGKRRNGAFQSPGRSL</sequence>
<protein>
    <recommendedName>
        <fullName evidence="5">Helix-turn-helix domain-containing protein</fullName>
    </recommendedName>
</protein>
<name>A0A6I3QV12_9FIRM</name>
<dbReference type="InterPro" id="IPR009057">
    <property type="entry name" value="Homeodomain-like_sf"/>
</dbReference>
<evidence type="ECO:0000313" key="2">
    <source>
        <dbReference type="EMBL" id="MTS52352.1"/>
    </source>
</evidence>
<evidence type="ECO:0000313" key="1">
    <source>
        <dbReference type="EMBL" id="MTS29410.1"/>
    </source>
</evidence>
<dbReference type="SUPFAM" id="SSF46689">
    <property type="entry name" value="Homeodomain-like"/>
    <property type="match status" value="1"/>
</dbReference>
<reference evidence="3 4" key="1">
    <citation type="journal article" date="2019" name="Nat. Med.">
        <title>A library of human gut bacterial isolates paired with longitudinal multiomics data enables mechanistic microbiome research.</title>
        <authorList>
            <person name="Poyet M."/>
            <person name="Groussin M."/>
            <person name="Gibbons S.M."/>
            <person name="Avila-Pacheco J."/>
            <person name="Jiang X."/>
            <person name="Kearney S.M."/>
            <person name="Perrotta A.R."/>
            <person name="Berdy B."/>
            <person name="Zhao S."/>
            <person name="Lieberman T.D."/>
            <person name="Swanson P.K."/>
            <person name="Smith M."/>
            <person name="Roesemann S."/>
            <person name="Alexander J.E."/>
            <person name="Rich S.A."/>
            <person name="Livny J."/>
            <person name="Vlamakis H."/>
            <person name="Clish C."/>
            <person name="Bullock K."/>
            <person name="Deik A."/>
            <person name="Scott J."/>
            <person name="Pierce K.A."/>
            <person name="Xavier R.J."/>
            <person name="Alm E.J."/>
        </authorList>
    </citation>
    <scope>NUCLEOTIDE SEQUENCE [LARGE SCALE GENOMIC DNA]</scope>
    <source>
        <strain evidence="1 4">BIOML-A4</strain>
        <strain evidence="2 3">BIOML-A7</strain>
    </source>
</reference>
<dbReference type="RefSeq" id="WP_117474236.1">
    <property type="nucleotide sequence ID" value="NZ_WMZL01000072.1"/>
</dbReference>
<comment type="caution">
    <text evidence="2">The sequence shown here is derived from an EMBL/GenBank/DDBJ whole genome shotgun (WGS) entry which is preliminary data.</text>
</comment>
<evidence type="ECO:0000313" key="4">
    <source>
        <dbReference type="Proteomes" id="UP000472755"/>
    </source>
</evidence>
<accession>A0A6I3QV12</accession>
<dbReference type="EMBL" id="WMZR01000017">
    <property type="protein sequence ID" value="MTS52352.1"/>
    <property type="molecule type" value="Genomic_DNA"/>
</dbReference>
<dbReference type="AlphaFoldDB" id="A0A6I3QV12"/>
<evidence type="ECO:0000313" key="3">
    <source>
        <dbReference type="Proteomes" id="UP000449193"/>
    </source>
</evidence>
<organism evidence="2 3">
    <name type="scientific">Ruthenibacterium lactatiformans</name>
    <dbReference type="NCBI Taxonomy" id="1550024"/>
    <lineage>
        <taxon>Bacteria</taxon>
        <taxon>Bacillati</taxon>
        <taxon>Bacillota</taxon>
        <taxon>Clostridia</taxon>
        <taxon>Eubacteriales</taxon>
        <taxon>Oscillospiraceae</taxon>
        <taxon>Ruthenibacterium</taxon>
    </lineage>
</organism>
<evidence type="ECO:0008006" key="5">
    <source>
        <dbReference type="Google" id="ProtNLM"/>
    </source>
</evidence>
<dbReference type="Proteomes" id="UP000472755">
    <property type="component" value="Unassembled WGS sequence"/>
</dbReference>
<gene>
    <name evidence="2" type="ORF">GMD52_12490</name>
    <name evidence="1" type="ORF">GMD59_19405</name>
</gene>